<evidence type="ECO:0000256" key="3">
    <source>
        <dbReference type="ARBA" id="ARBA00022692"/>
    </source>
</evidence>
<dbReference type="Pfam" id="PF02687">
    <property type="entry name" value="FtsX"/>
    <property type="match status" value="1"/>
</dbReference>
<comment type="caution">
    <text evidence="10">The sequence shown here is derived from an EMBL/GenBank/DDBJ whole genome shotgun (WGS) entry which is preliminary data.</text>
</comment>
<feature type="transmembrane region" description="Helical" evidence="7">
    <location>
        <begin position="334"/>
        <end position="359"/>
    </location>
</feature>
<feature type="domain" description="ABC3 transporter permease C-terminal" evidence="8">
    <location>
        <begin position="294"/>
        <end position="407"/>
    </location>
</feature>
<dbReference type="InterPro" id="IPR025857">
    <property type="entry name" value="MacB_PCD"/>
</dbReference>
<feature type="transmembrane region" description="Helical" evidence="7">
    <location>
        <begin position="379"/>
        <end position="397"/>
    </location>
</feature>
<dbReference type="RefSeq" id="WP_259137171.1">
    <property type="nucleotide sequence ID" value="NZ_JANUXX010000001.1"/>
</dbReference>
<dbReference type="InterPro" id="IPR003838">
    <property type="entry name" value="ABC3_permease_C"/>
</dbReference>
<reference evidence="10 11" key="1">
    <citation type="journal article" date="2023" name="Int. J. Syst. Evol. Microbiol.">
        <title>Streptococcus sciuri sp. nov., Staphylococcus marylandisciuri sp. nov. and Staphylococcus americanisciuri sp. nov., isolated from faeces of eastern grey squirrel (Sciurus carolinensis).</title>
        <authorList>
            <person name="Volokhov D.V."/>
            <person name="Zagorodnyaya T.A."/>
            <person name="Furtak V.A."/>
            <person name="Nattanmai G."/>
            <person name="Randall L."/>
            <person name="Jose S."/>
            <person name="Gao Y."/>
            <person name="Eisenberg T."/>
            <person name="Delmonte P."/>
            <person name="Blom J."/>
            <person name="Mitchell K.K."/>
        </authorList>
    </citation>
    <scope>NUCLEOTIDE SEQUENCE [LARGE SCALE GENOMIC DNA]</scope>
    <source>
        <strain evidence="10 11">SQ9-PEA</strain>
    </source>
</reference>
<dbReference type="Pfam" id="PF12704">
    <property type="entry name" value="MacB_PCD"/>
    <property type="match status" value="1"/>
</dbReference>
<evidence type="ECO:0000313" key="10">
    <source>
        <dbReference type="EMBL" id="MCS4487791.1"/>
    </source>
</evidence>
<name>A0ABT2F5N2_9STRE</name>
<evidence type="ECO:0000259" key="9">
    <source>
        <dbReference type="Pfam" id="PF12704"/>
    </source>
</evidence>
<proteinExistence type="inferred from homology"/>
<feature type="domain" description="MacB-like periplasmic core" evidence="9">
    <location>
        <begin position="18"/>
        <end position="254"/>
    </location>
</feature>
<evidence type="ECO:0000256" key="4">
    <source>
        <dbReference type="ARBA" id="ARBA00022989"/>
    </source>
</evidence>
<keyword evidence="5 7" id="KW-0472">Membrane</keyword>
<keyword evidence="11" id="KW-1185">Reference proteome</keyword>
<gene>
    <name evidence="10" type="ORF">NXS10_02225</name>
</gene>
<dbReference type="EMBL" id="JANUXX010000001">
    <property type="protein sequence ID" value="MCS4487791.1"/>
    <property type="molecule type" value="Genomic_DNA"/>
</dbReference>
<accession>A0ABT2F5N2</accession>
<keyword evidence="2" id="KW-1003">Cell membrane</keyword>
<keyword evidence="3 7" id="KW-0812">Transmembrane</keyword>
<feature type="transmembrane region" description="Helical" evidence="7">
    <location>
        <begin position="286"/>
        <end position="313"/>
    </location>
</feature>
<comment type="similarity">
    <text evidence="6">Belongs to the ABC-4 integral membrane protein family.</text>
</comment>
<evidence type="ECO:0000256" key="2">
    <source>
        <dbReference type="ARBA" id="ARBA00022475"/>
    </source>
</evidence>
<protein>
    <submittedName>
        <fullName evidence="10">ABC transporter permease</fullName>
    </submittedName>
</protein>
<sequence>MENWKFALSSIMAHKMRSLLTMLGIIIGVASVVLIMALGDGMRAGVLDEITATQKDLQVYYKSKETEKLEQAAAKEGGMIEAGGDETNEPEIKEEWLASIVKDFPEVTGYYVTNQSVGKVSYQKKTMDNVAITGINRTFMGIKKYNVVAGRSFQESDYTNFSRVMLLEEKVAKYLFQTPKKALNKLVTVSNKEYRVIGVYKDPDAGSALYGAGDGNALMTNTQLASEMGEKEIGNMYFHIEDVTQANRLGEEIGNRLTKLSHAKGGHFASYDMTAIINSVNQQVGIMTGVIGGIAAISLLVGGIGVMNIMLVSVTERTREIGLRKAIGATRSKILMQFLIESMVLTLIGGLIGLGLAYGSSALIASLQSLIKPTVSAQVALFSLFFSAIIGILFGILPANKASKLNPIDALRYE</sequence>
<organism evidence="10 11">
    <name type="scientific">Streptococcus sciuri</name>
    <dbReference type="NCBI Taxonomy" id="2973939"/>
    <lineage>
        <taxon>Bacteria</taxon>
        <taxon>Bacillati</taxon>
        <taxon>Bacillota</taxon>
        <taxon>Bacilli</taxon>
        <taxon>Lactobacillales</taxon>
        <taxon>Streptococcaceae</taxon>
        <taxon>Streptococcus</taxon>
    </lineage>
</organism>
<evidence type="ECO:0000256" key="1">
    <source>
        <dbReference type="ARBA" id="ARBA00004651"/>
    </source>
</evidence>
<dbReference type="InterPro" id="IPR050250">
    <property type="entry name" value="Macrolide_Exporter_MacB"/>
</dbReference>
<dbReference type="Proteomes" id="UP001206548">
    <property type="component" value="Unassembled WGS sequence"/>
</dbReference>
<evidence type="ECO:0000259" key="8">
    <source>
        <dbReference type="Pfam" id="PF02687"/>
    </source>
</evidence>
<comment type="subcellular location">
    <subcellularLocation>
        <location evidence="1">Cell membrane</location>
        <topology evidence="1">Multi-pass membrane protein</topology>
    </subcellularLocation>
</comment>
<dbReference type="PANTHER" id="PTHR30572">
    <property type="entry name" value="MEMBRANE COMPONENT OF TRANSPORTER-RELATED"/>
    <property type="match status" value="1"/>
</dbReference>
<evidence type="ECO:0000313" key="11">
    <source>
        <dbReference type="Proteomes" id="UP001206548"/>
    </source>
</evidence>
<evidence type="ECO:0000256" key="6">
    <source>
        <dbReference type="ARBA" id="ARBA00038076"/>
    </source>
</evidence>
<keyword evidence="4 7" id="KW-1133">Transmembrane helix</keyword>
<dbReference type="PANTHER" id="PTHR30572:SF4">
    <property type="entry name" value="ABC TRANSPORTER PERMEASE YTRF"/>
    <property type="match status" value="1"/>
</dbReference>
<feature type="transmembrane region" description="Helical" evidence="7">
    <location>
        <begin position="20"/>
        <end position="39"/>
    </location>
</feature>
<evidence type="ECO:0000256" key="5">
    <source>
        <dbReference type="ARBA" id="ARBA00023136"/>
    </source>
</evidence>
<evidence type="ECO:0000256" key="7">
    <source>
        <dbReference type="SAM" id="Phobius"/>
    </source>
</evidence>